<proteinExistence type="predicted"/>
<reference evidence="4" key="2">
    <citation type="submission" date="2019-10" db="EMBL/GenBank/DDBJ databases">
        <title>A de novo genome assembly of a pear dwarfing rootstock.</title>
        <authorList>
            <person name="Wang F."/>
            <person name="Wang J."/>
            <person name="Li S."/>
            <person name="Zhang Y."/>
            <person name="Fang M."/>
            <person name="Ma L."/>
            <person name="Zhao Y."/>
            <person name="Jiang S."/>
        </authorList>
    </citation>
    <scope>NUCLEOTIDE SEQUENCE [LARGE SCALE GENOMIC DNA]</scope>
</reference>
<evidence type="ECO:0000313" key="2">
    <source>
        <dbReference type="EMBL" id="KAB2628780.1"/>
    </source>
</evidence>
<dbReference type="AlphaFoldDB" id="A0A5N5HLF2"/>
<feature type="signal peptide" evidence="1">
    <location>
        <begin position="1"/>
        <end position="20"/>
    </location>
</feature>
<evidence type="ECO:0000256" key="1">
    <source>
        <dbReference type="SAM" id="SignalP"/>
    </source>
</evidence>
<feature type="chain" id="PRO_5033494567" evidence="1">
    <location>
        <begin position="21"/>
        <end position="67"/>
    </location>
</feature>
<evidence type="ECO:0000313" key="3">
    <source>
        <dbReference type="EMBL" id="KAB2628786.1"/>
    </source>
</evidence>
<dbReference type="EMBL" id="SMOL01000148">
    <property type="protein sequence ID" value="KAB2628780.1"/>
    <property type="molecule type" value="Genomic_DNA"/>
</dbReference>
<dbReference type="Proteomes" id="UP000327157">
    <property type="component" value="Chromosome 8"/>
</dbReference>
<organism evidence="3 4">
    <name type="scientific">Pyrus ussuriensis x Pyrus communis</name>
    <dbReference type="NCBI Taxonomy" id="2448454"/>
    <lineage>
        <taxon>Eukaryota</taxon>
        <taxon>Viridiplantae</taxon>
        <taxon>Streptophyta</taxon>
        <taxon>Embryophyta</taxon>
        <taxon>Tracheophyta</taxon>
        <taxon>Spermatophyta</taxon>
        <taxon>Magnoliopsida</taxon>
        <taxon>eudicotyledons</taxon>
        <taxon>Gunneridae</taxon>
        <taxon>Pentapetalae</taxon>
        <taxon>rosids</taxon>
        <taxon>fabids</taxon>
        <taxon>Rosales</taxon>
        <taxon>Rosaceae</taxon>
        <taxon>Amygdaloideae</taxon>
        <taxon>Maleae</taxon>
        <taxon>Pyrus</taxon>
    </lineage>
</organism>
<keyword evidence="4" id="KW-1185">Reference proteome</keyword>
<reference evidence="3 4" key="3">
    <citation type="submission" date="2019-11" db="EMBL/GenBank/DDBJ databases">
        <title>A de novo genome assembly of a pear dwarfing rootstock.</title>
        <authorList>
            <person name="Wang F."/>
            <person name="Wang J."/>
            <person name="Li S."/>
            <person name="Zhang Y."/>
            <person name="Fang M."/>
            <person name="Ma L."/>
            <person name="Zhao Y."/>
            <person name="Jiang S."/>
        </authorList>
    </citation>
    <scope>NUCLEOTIDE SEQUENCE [LARGE SCALE GENOMIC DNA]</scope>
    <source>
        <strain evidence="3">S2</strain>
        <tissue evidence="3">Leaf</tissue>
    </source>
</reference>
<gene>
    <name evidence="2" type="ORF">D8674_033575</name>
    <name evidence="3" type="ORF">D8674_033581</name>
</gene>
<accession>A0A5N5HLF2</accession>
<dbReference type="EMBL" id="SMOL01000148">
    <property type="protein sequence ID" value="KAB2628786.1"/>
    <property type="molecule type" value="Genomic_DNA"/>
</dbReference>
<protein>
    <submittedName>
        <fullName evidence="3">Polyadenylate-binding protein 2-like</fullName>
    </submittedName>
</protein>
<name>A0A5N5HLF2_9ROSA</name>
<reference evidence="3 4" key="1">
    <citation type="submission" date="2019-09" db="EMBL/GenBank/DDBJ databases">
        <authorList>
            <person name="Ou C."/>
        </authorList>
    </citation>
    <scope>NUCLEOTIDE SEQUENCE [LARGE SCALE GENOMIC DNA]</scope>
    <source>
        <strain evidence="3">S2</strain>
        <tissue evidence="3">Leaf</tissue>
    </source>
</reference>
<comment type="caution">
    <text evidence="3">The sequence shown here is derived from an EMBL/GenBank/DDBJ whole genome shotgun (WGS) entry which is preliminary data.</text>
</comment>
<keyword evidence="1" id="KW-0732">Signal</keyword>
<sequence>MVLSSQIPSFFFLYMVICKAEFVSENPGPVREKTEDIFGCELTNFDFNDELEVVQGVKPEVEELQQR</sequence>
<evidence type="ECO:0000313" key="4">
    <source>
        <dbReference type="Proteomes" id="UP000327157"/>
    </source>
</evidence>